<dbReference type="AlphaFoldDB" id="A0A194VJ62"/>
<evidence type="ECO:0000313" key="3">
    <source>
        <dbReference type="Proteomes" id="UP000078559"/>
    </source>
</evidence>
<dbReference type="Pfam" id="PF14737">
    <property type="entry name" value="DUF4470"/>
    <property type="match status" value="1"/>
</dbReference>
<dbReference type="OrthoDB" id="2423701at2759"/>
<name>A0A194VJ62_CYTMA</name>
<dbReference type="Proteomes" id="UP000078559">
    <property type="component" value="Unassembled WGS sequence"/>
</dbReference>
<accession>A0A194VJ62</accession>
<dbReference type="InterPro" id="IPR027974">
    <property type="entry name" value="DUF4470"/>
</dbReference>
<evidence type="ECO:0000313" key="2">
    <source>
        <dbReference type="EMBL" id="KUI64181.1"/>
    </source>
</evidence>
<keyword evidence="3" id="KW-1185">Reference proteome</keyword>
<evidence type="ECO:0000259" key="1">
    <source>
        <dbReference type="Pfam" id="PF14737"/>
    </source>
</evidence>
<organism evidence="2 3">
    <name type="scientific">Cytospora mali</name>
    <name type="common">Apple Valsa canker fungus</name>
    <name type="synonym">Valsa mali</name>
    <dbReference type="NCBI Taxonomy" id="578113"/>
    <lineage>
        <taxon>Eukaryota</taxon>
        <taxon>Fungi</taxon>
        <taxon>Dikarya</taxon>
        <taxon>Ascomycota</taxon>
        <taxon>Pezizomycotina</taxon>
        <taxon>Sordariomycetes</taxon>
        <taxon>Sordariomycetidae</taxon>
        <taxon>Diaporthales</taxon>
        <taxon>Cytosporaceae</taxon>
        <taxon>Cytospora</taxon>
    </lineage>
</organism>
<feature type="domain" description="DUF4470" evidence="1">
    <location>
        <begin position="118"/>
        <end position="190"/>
    </location>
</feature>
<protein>
    <recommendedName>
        <fullName evidence="1">DUF4470 domain-containing protein</fullName>
    </recommendedName>
</protein>
<reference evidence="2" key="1">
    <citation type="submission" date="2014-12" db="EMBL/GenBank/DDBJ databases">
        <title>Genome Sequence of Valsa Canker Pathogens Uncovers a Specific Adaption of Colonization on Woody Bark.</title>
        <authorList>
            <person name="Yin Z."/>
            <person name="Liu H."/>
            <person name="Gao X."/>
            <person name="Li Z."/>
            <person name="Song N."/>
            <person name="Ke X."/>
            <person name="Dai Q."/>
            <person name="Wu Y."/>
            <person name="Sun Y."/>
            <person name="Xu J.-R."/>
            <person name="Kang Z.K."/>
            <person name="Wang L."/>
            <person name="Huang L."/>
        </authorList>
    </citation>
    <scope>NUCLEOTIDE SEQUENCE [LARGE SCALE GENOMIC DNA]</scope>
    <source>
        <strain evidence="2">03-8</strain>
    </source>
</reference>
<dbReference type="EMBL" id="KN796123">
    <property type="protein sequence ID" value="KUI64181.1"/>
    <property type="molecule type" value="Genomic_DNA"/>
</dbReference>
<gene>
    <name evidence="2" type="ORF">VM1G_10953</name>
</gene>
<proteinExistence type="predicted"/>
<sequence length="600" mass="68389">MSAVRFEMGRYYTTAVEYAEIAKSILYSLDFSKAELAKTAVARLTDSDSVEGILVDALLTTMTEVKELWTSIPQKPQLRAQVLDRLPRYKSHLPDCAEYYAVGHDDSCPIIDKAELQAISASQGDLAFFFAGSGDARHLFSTLLNIFQAPLITKTDRFNRIHFTVLDLKPPALARLIIIFGMLSRYSTMKILKTKGHEDALIVAAYVYCCQIVPPFVFEKLQEHIDQLLEAVLVRDKVKFNRQQKDMYPRSGGSAQLKGLEDYLDVTWKVNITLLDADQEATRDADLVNISRYHESGCQAENFTGLGYPANLADFDPVEMTDKFISDTGSVIEKTAVFFQGVTLGLVMLNEKLSIEAVVGEVADVMERIRYDSLDHRSLPPKGEKGIDPRKFPKTFDRIHMSNVPDYIGGPLTVFLAARPLLREHKHANLRFNNLLNSPIFDSHKALQAEYLLMPHDKQIAEHFAVVREREQGLPGMPDSMLPELLFMQEDYFIWNTVPEKPLSCAKRMRRQEFESWVYGHLLKICLPCPRPLWSDRPIHAPLNLTMVFRLLERDVIENMKAGDWKLYIWRTDNWQAVTEAVDVSRDLEGKHSWLDAVEP</sequence>